<accession>A0A0A3XIH8</accession>
<dbReference type="RefSeq" id="WP_041960899.1">
    <property type="nucleotide sequence ID" value="NZ_JRPN01000073.1"/>
</dbReference>
<proteinExistence type="predicted"/>
<protein>
    <submittedName>
        <fullName evidence="1">Uncharacterized protein</fullName>
    </submittedName>
</protein>
<dbReference type="EMBL" id="JRPN01000073">
    <property type="protein sequence ID" value="KGT73044.1"/>
    <property type="molecule type" value="Genomic_DNA"/>
</dbReference>
<organism evidence="1 2">
    <name type="scientific">Bradyrhizobium japonicum</name>
    <dbReference type="NCBI Taxonomy" id="375"/>
    <lineage>
        <taxon>Bacteria</taxon>
        <taxon>Pseudomonadati</taxon>
        <taxon>Pseudomonadota</taxon>
        <taxon>Alphaproteobacteria</taxon>
        <taxon>Hyphomicrobiales</taxon>
        <taxon>Nitrobacteraceae</taxon>
        <taxon>Bradyrhizobium</taxon>
    </lineage>
</organism>
<comment type="caution">
    <text evidence="1">The sequence shown here is derived from an EMBL/GenBank/DDBJ whole genome shotgun (WGS) entry which is preliminary data.</text>
</comment>
<sequence length="68" mass="7423">MANDRFEFKLPSGVGGIRQYRCAVETEFFPGDGFAVVTAHNISLAWFLKVEFNGTAPKPRGAGSFQAI</sequence>
<dbReference type="Proteomes" id="UP000030377">
    <property type="component" value="Unassembled WGS sequence"/>
</dbReference>
<reference evidence="1 2" key="1">
    <citation type="submission" date="2014-09" db="EMBL/GenBank/DDBJ databases">
        <title>Draft genome of Bradyrhizobium japonicum Is-34.</title>
        <authorList>
            <person name="Tsurumaru H."/>
            <person name="Yamakawa T."/>
            <person name="Hashimoto S."/>
            <person name="Okizaki K."/>
            <person name="Kanesaki Y."/>
            <person name="Yoshikawa H."/>
            <person name="Yajima S."/>
        </authorList>
    </citation>
    <scope>NUCLEOTIDE SEQUENCE [LARGE SCALE GENOMIC DNA]</scope>
    <source>
        <strain evidence="1 2">Is-34</strain>
    </source>
</reference>
<name>A0A0A3XIH8_BRAJP</name>
<dbReference type="AlphaFoldDB" id="A0A0A3XIH8"/>
<evidence type="ECO:0000313" key="2">
    <source>
        <dbReference type="Proteomes" id="UP000030377"/>
    </source>
</evidence>
<gene>
    <name evidence="1" type="ORF">MA20_46700</name>
</gene>
<evidence type="ECO:0000313" key="1">
    <source>
        <dbReference type="EMBL" id="KGT73044.1"/>
    </source>
</evidence>